<keyword evidence="1" id="KW-0732">Signal</keyword>
<dbReference type="EMBL" id="FRAG01000007">
    <property type="protein sequence ID" value="SHJ73476.1"/>
    <property type="molecule type" value="Genomic_DNA"/>
</dbReference>
<protein>
    <submittedName>
        <fullName evidence="2">Uncharacterized protein</fullName>
    </submittedName>
</protein>
<evidence type="ECO:0000313" key="3">
    <source>
        <dbReference type="Proteomes" id="UP000184465"/>
    </source>
</evidence>
<feature type="signal peptide" evidence="1">
    <location>
        <begin position="1"/>
        <end position="25"/>
    </location>
</feature>
<evidence type="ECO:0000256" key="1">
    <source>
        <dbReference type="SAM" id="SignalP"/>
    </source>
</evidence>
<reference evidence="2 3" key="1">
    <citation type="submission" date="2016-11" db="EMBL/GenBank/DDBJ databases">
        <authorList>
            <person name="Jaros S."/>
            <person name="Januszkiewicz K."/>
            <person name="Wedrychowicz H."/>
        </authorList>
    </citation>
    <scope>NUCLEOTIDE SEQUENCE [LARGE SCALE GENOMIC DNA]</scope>
    <source>
        <strain evidence="2 3">DSM 15212</strain>
    </source>
</reference>
<dbReference type="RefSeq" id="WP_073147398.1">
    <property type="nucleotide sequence ID" value="NZ_FRAG01000007.1"/>
</dbReference>
<proteinExistence type="predicted"/>
<dbReference type="STRING" id="1121301.SAMN02745912_00899"/>
<name>A0A1M6LQL8_PARC5</name>
<keyword evidence="3" id="KW-1185">Reference proteome</keyword>
<dbReference type="AlphaFoldDB" id="A0A1M6LQL8"/>
<dbReference type="Proteomes" id="UP000184465">
    <property type="component" value="Unassembled WGS sequence"/>
</dbReference>
<accession>A0A1M6LQL8</accession>
<organism evidence="2 3">
    <name type="scientific">Paramaledivibacter caminithermalis (strain DSM 15212 / CIP 107654 / DViRD3)</name>
    <name type="common">Clostridium caminithermale</name>
    <dbReference type="NCBI Taxonomy" id="1121301"/>
    <lineage>
        <taxon>Bacteria</taxon>
        <taxon>Bacillati</taxon>
        <taxon>Bacillota</taxon>
        <taxon>Clostridia</taxon>
        <taxon>Peptostreptococcales</taxon>
        <taxon>Caminicellaceae</taxon>
        <taxon>Paramaledivibacter</taxon>
    </lineage>
</organism>
<sequence length="563" mass="64744">MRRKKIFCILIAVMFFGMNIASAWACSIAGATGSATVDGRPVIWKNRDSWGSENCWKTFAYYHKTSNNEFDKFNYVGVTDADTKVYYSDPKKVKEQEKERTNEPIDLTPITEPIHPYKYYPWAGANEKGLGLVQTSAHTLSRDFQQEQGFTPDQDPNGIDNKTLNHMILCSCETVDEVEQLLRDTNNGWYDGSTARNTNSIIMVFDKYGNMATFEVSGADFTRDNVSEEYTPQNFPGYSYPIYPAVHEDDKDLENPSDGEYNGYDWRTNFARVDYERDDGFKYFVDEHRTYVEDNQVVNGEQGQDGIDDREYSTSTVKRWGRIGIRMDDPHDKDYRYFIQKEVGAYGIGQIYDIETLARSIGDLPYTNENGEAQKATGWHLSRFCTTFSVVITGSKASDSDDGKLITMWLAQGEPSHTIFIPIFPFAGEPPEILNDMYLYSNEKRHLLYDYQDTDGDGDDNECTGYTEERNADHSINLALLTGNGYYGQGGIQRPIFLTENWAYNKYNQKMFNIRYQLDNNFITDDELRQNLKEWQENIAQTMKTHYINGTYPNEALTDETSK</sequence>
<evidence type="ECO:0000313" key="2">
    <source>
        <dbReference type="EMBL" id="SHJ73476.1"/>
    </source>
</evidence>
<gene>
    <name evidence="2" type="ORF">SAMN02745912_00899</name>
</gene>
<feature type="chain" id="PRO_5038993209" evidence="1">
    <location>
        <begin position="26"/>
        <end position="563"/>
    </location>
</feature>
<dbReference type="OrthoDB" id="238427at2"/>
<dbReference type="Gene3D" id="3.60.60.10">
    <property type="entry name" value="Penicillin V Acylase, Chain A"/>
    <property type="match status" value="1"/>
</dbReference>